<proteinExistence type="inferred from homology"/>
<keyword evidence="4" id="KW-0378">Hydrolase</keyword>
<feature type="domain" description="Isochorismatase-like" evidence="10">
    <location>
        <begin position="153"/>
        <end position="254"/>
    </location>
</feature>
<evidence type="ECO:0000313" key="12">
    <source>
        <dbReference type="RefSeq" id="XP_013085230.2"/>
    </source>
</evidence>
<feature type="region of interest" description="Disordered" evidence="8">
    <location>
        <begin position="292"/>
        <end position="353"/>
    </location>
</feature>
<dbReference type="Proteomes" id="UP001165740">
    <property type="component" value="Chromosome 16"/>
</dbReference>
<reference evidence="12" key="1">
    <citation type="submission" date="2025-08" db="UniProtKB">
        <authorList>
            <consortium name="RefSeq"/>
        </authorList>
    </citation>
    <scope>IDENTIFICATION</scope>
</reference>
<dbReference type="PANTHER" id="PTHR11080:SF2">
    <property type="entry name" value="LD05707P"/>
    <property type="match status" value="1"/>
</dbReference>
<dbReference type="InterPro" id="IPR052347">
    <property type="entry name" value="Isochorismatase_Nicotinamidase"/>
</dbReference>
<dbReference type="EC" id="3.5.1.19" evidence="6"/>
<dbReference type="GO" id="GO:0046872">
    <property type="term" value="F:metal ion binding"/>
    <property type="evidence" value="ECO:0007669"/>
    <property type="project" value="UniProtKB-KW"/>
</dbReference>
<dbReference type="InterPro" id="IPR000868">
    <property type="entry name" value="Isochorismatase-like_dom"/>
</dbReference>
<dbReference type="PANTHER" id="PTHR11080">
    <property type="entry name" value="PYRAZINAMIDASE/NICOTINAMIDASE"/>
    <property type="match status" value="1"/>
</dbReference>
<dbReference type="GO" id="GO:0008936">
    <property type="term" value="F:nicotinamidase activity"/>
    <property type="evidence" value="ECO:0007669"/>
    <property type="project" value="UniProtKB-EC"/>
</dbReference>
<dbReference type="Gene3D" id="3.40.50.850">
    <property type="entry name" value="Isochorismatase-like"/>
    <property type="match status" value="1"/>
</dbReference>
<organism evidence="11 12">
    <name type="scientific">Biomphalaria glabrata</name>
    <name type="common">Bloodfluke planorb</name>
    <name type="synonym">Freshwater snail</name>
    <dbReference type="NCBI Taxonomy" id="6526"/>
    <lineage>
        <taxon>Eukaryota</taxon>
        <taxon>Metazoa</taxon>
        <taxon>Spiralia</taxon>
        <taxon>Lophotrochozoa</taxon>
        <taxon>Mollusca</taxon>
        <taxon>Gastropoda</taxon>
        <taxon>Heterobranchia</taxon>
        <taxon>Euthyneura</taxon>
        <taxon>Panpulmonata</taxon>
        <taxon>Hygrophila</taxon>
        <taxon>Lymnaeoidea</taxon>
        <taxon>Planorbidae</taxon>
        <taxon>Biomphalaria</taxon>
    </lineage>
</organism>
<dbReference type="AlphaFoldDB" id="A0A9U8EFI4"/>
<evidence type="ECO:0000256" key="2">
    <source>
        <dbReference type="ARBA" id="ARBA00022642"/>
    </source>
</evidence>
<evidence type="ECO:0000313" key="11">
    <source>
        <dbReference type="Proteomes" id="UP001165740"/>
    </source>
</evidence>
<dbReference type="GeneID" id="106069987"/>
<dbReference type="GO" id="GO:0019363">
    <property type="term" value="P:pyridine nucleotide biosynthetic process"/>
    <property type="evidence" value="ECO:0007669"/>
    <property type="project" value="UniProtKB-KW"/>
</dbReference>
<keyword evidence="9" id="KW-0732">Signal</keyword>
<evidence type="ECO:0000256" key="6">
    <source>
        <dbReference type="ARBA" id="ARBA00039017"/>
    </source>
</evidence>
<evidence type="ECO:0000256" key="4">
    <source>
        <dbReference type="ARBA" id="ARBA00022801"/>
    </source>
</evidence>
<dbReference type="RefSeq" id="XP_013085230.2">
    <property type="nucleotide sequence ID" value="XM_013229776.2"/>
</dbReference>
<evidence type="ECO:0000256" key="3">
    <source>
        <dbReference type="ARBA" id="ARBA00022723"/>
    </source>
</evidence>
<dbReference type="KEGG" id="bgt:106069987"/>
<feature type="chain" id="PRO_5040964345" description="nicotinamidase" evidence="9">
    <location>
        <begin position="18"/>
        <end position="353"/>
    </location>
</feature>
<gene>
    <name evidence="12" type="primary">LOC106069987</name>
</gene>
<evidence type="ECO:0000256" key="1">
    <source>
        <dbReference type="ARBA" id="ARBA00006336"/>
    </source>
</evidence>
<dbReference type="Pfam" id="PF00857">
    <property type="entry name" value="Isochorismatase"/>
    <property type="match status" value="1"/>
</dbReference>
<dbReference type="SUPFAM" id="SSF52499">
    <property type="entry name" value="Isochorismatase-like hydrolases"/>
    <property type="match status" value="1"/>
</dbReference>
<comment type="similarity">
    <text evidence="1">Belongs to the isochorismatase family.</text>
</comment>
<comment type="pathway">
    <text evidence="5">Cofactor biosynthesis; nicotinate biosynthesis; nicotinate from nicotinamide: step 1/1.</text>
</comment>
<dbReference type="OrthoDB" id="167809at2759"/>
<protein>
    <recommendedName>
        <fullName evidence="6">nicotinamidase</fullName>
        <ecNumber evidence="6">3.5.1.19</ecNumber>
    </recommendedName>
    <alternativeName>
        <fullName evidence="7">Nicotinamide deamidase</fullName>
    </alternativeName>
</protein>
<evidence type="ECO:0000256" key="7">
    <source>
        <dbReference type="ARBA" id="ARBA00043224"/>
    </source>
</evidence>
<dbReference type="InterPro" id="IPR036380">
    <property type="entry name" value="Isochorismatase-like_sf"/>
</dbReference>
<evidence type="ECO:0000256" key="8">
    <source>
        <dbReference type="SAM" id="MobiDB-lite"/>
    </source>
</evidence>
<name>A0A9U8EFI4_BIOGL</name>
<keyword evidence="3" id="KW-0479">Metal-binding</keyword>
<evidence type="ECO:0000256" key="9">
    <source>
        <dbReference type="SAM" id="SignalP"/>
    </source>
</evidence>
<evidence type="ECO:0000259" key="10">
    <source>
        <dbReference type="Pfam" id="PF00857"/>
    </source>
</evidence>
<sequence>MLGPISLLYCLVALTFTDESVKEKEPIYIGKTALIIMDMQESFMFDGNAYIKGAENLVDAINDIRKYFSHLFDVVIFTQEQHPMLHVSFYPTYHCMRPGDIVELNYTLDGRLCRQHPNVPKWTIPDEHTVECDLEKGTHILVQQELYEPHNIERVLSGKYSSKIVSRLTTDCCNDVIVVRGQYHHLDSASAFYEKLNNVPTTLQSELKQRNIDTLFLVGIAIDLGIIQTVQYAISQLNYEVYVVHDATVPYKRERLPMCEFTIPKMGAHLICMNDLYNIRPKKNVKEEKDKADKCGKCGKCPEGDTDKAAKDAKDAKESKDAKDAKESKDAKDAKESKDAKGSKGAKGAKDEL</sequence>
<accession>A0A9U8EFI4</accession>
<keyword evidence="2" id="KW-0662">Pyridine nucleotide biosynthesis</keyword>
<feature type="signal peptide" evidence="9">
    <location>
        <begin position="1"/>
        <end position="17"/>
    </location>
</feature>
<evidence type="ECO:0000256" key="5">
    <source>
        <dbReference type="ARBA" id="ARBA00037900"/>
    </source>
</evidence>
<keyword evidence="11" id="KW-1185">Reference proteome</keyword>